<evidence type="ECO:0000256" key="17">
    <source>
        <dbReference type="ARBA" id="ARBA00023264"/>
    </source>
</evidence>
<keyword evidence="8 20" id="KW-0444">Lipid biosynthesis</keyword>
<comment type="cofactor">
    <cofactor evidence="1 20">
        <name>Mg(2+)</name>
        <dbReference type="ChEBI" id="CHEBI:18420"/>
    </cofactor>
</comment>
<accession>A0AAV6VXI3</accession>
<dbReference type="EC" id="2.7.7.41" evidence="6 20"/>
<keyword evidence="16 20" id="KW-0594">Phospholipid biosynthesis</keyword>
<comment type="pathway">
    <text evidence="3 20">Phospholipid metabolism; CDP-diacylglycerol biosynthesis; CDP-diacylglycerol from sn-glycerol 3-phosphate: step 3/3.</text>
</comment>
<evidence type="ECO:0000256" key="19">
    <source>
        <dbReference type="ARBA" id="ARBA00031502"/>
    </source>
</evidence>
<evidence type="ECO:0000256" key="5">
    <source>
        <dbReference type="ARBA" id="ARBA00005458"/>
    </source>
</evidence>
<keyword evidence="17 20" id="KW-1208">Phospholipid metabolism</keyword>
<keyword evidence="9 20" id="KW-0808">Transferase</keyword>
<keyword evidence="10 20" id="KW-0548">Nucleotidyltransferase</keyword>
<dbReference type="PANTHER" id="PTHR13619">
    <property type="entry name" value="PHOSPHATIDATE CYTIDYLYLTRANSFERASE, MITOCHONDRIAL"/>
    <property type="match status" value="1"/>
</dbReference>
<reference evidence="21 22" key="1">
    <citation type="journal article" date="2022" name="Nat. Ecol. Evol.">
        <title>A masculinizing supergene underlies an exaggerated male reproductive morph in a spider.</title>
        <authorList>
            <person name="Hendrickx F."/>
            <person name="De Corte Z."/>
            <person name="Sonet G."/>
            <person name="Van Belleghem S.M."/>
            <person name="Kostlbacher S."/>
            <person name="Vangestel C."/>
        </authorList>
    </citation>
    <scope>NUCLEOTIDE SEQUENCE [LARGE SCALE GENOMIC DNA]</scope>
    <source>
        <strain evidence="21">W744_W776</strain>
    </source>
</reference>
<evidence type="ECO:0000256" key="2">
    <source>
        <dbReference type="ARBA" id="ARBA00004443"/>
    </source>
</evidence>
<dbReference type="EMBL" id="JAFNEN010000015">
    <property type="protein sequence ID" value="KAG8200439.1"/>
    <property type="molecule type" value="Genomic_DNA"/>
</dbReference>
<comment type="subcellular location">
    <subcellularLocation>
        <location evidence="2 20">Mitochondrion inner membrane</location>
        <topology evidence="2 20">Peripheral membrane protein</topology>
        <orientation evidence="2 20">Matrix side</orientation>
    </subcellularLocation>
</comment>
<dbReference type="PANTHER" id="PTHR13619:SF0">
    <property type="entry name" value="PHOSPHATIDATE CYTIDYLYLTRANSFERASE, MITOCHONDRIAL"/>
    <property type="match status" value="1"/>
</dbReference>
<evidence type="ECO:0000256" key="6">
    <source>
        <dbReference type="ARBA" id="ARBA00012487"/>
    </source>
</evidence>
<keyword evidence="14 20" id="KW-0496">Mitochondrion</keyword>
<evidence type="ECO:0000313" key="22">
    <source>
        <dbReference type="Proteomes" id="UP000827092"/>
    </source>
</evidence>
<comment type="catalytic activity">
    <reaction evidence="20">
        <text>a 1,2-diacyl-sn-glycero-3-phosphate + CTP + H(+) = a CDP-1,2-diacyl-sn-glycerol + diphosphate</text>
        <dbReference type="Rhea" id="RHEA:16229"/>
        <dbReference type="ChEBI" id="CHEBI:15378"/>
        <dbReference type="ChEBI" id="CHEBI:33019"/>
        <dbReference type="ChEBI" id="CHEBI:37563"/>
        <dbReference type="ChEBI" id="CHEBI:58332"/>
        <dbReference type="ChEBI" id="CHEBI:58608"/>
        <dbReference type="EC" id="2.7.7.41"/>
    </reaction>
</comment>
<keyword evidence="13 20" id="KW-0443">Lipid metabolism</keyword>
<evidence type="ECO:0000256" key="1">
    <source>
        <dbReference type="ARBA" id="ARBA00001946"/>
    </source>
</evidence>
<dbReference type="Proteomes" id="UP000827092">
    <property type="component" value="Unassembled WGS sequence"/>
</dbReference>
<evidence type="ECO:0000256" key="14">
    <source>
        <dbReference type="ARBA" id="ARBA00023128"/>
    </source>
</evidence>
<evidence type="ECO:0000256" key="11">
    <source>
        <dbReference type="ARBA" id="ARBA00022792"/>
    </source>
</evidence>
<evidence type="ECO:0000256" key="4">
    <source>
        <dbReference type="ARBA" id="ARBA00005189"/>
    </source>
</evidence>
<evidence type="ECO:0000256" key="18">
    <source>
        <dbReference type="ARBA" id="ARBA00029893"/>
    </source>
</evidence>
<dbReference type="Pfam" id="PF09139">
    <property type="entry name" value="Tam41_Mmp37"/>
    <property type="match status" value="1"/>
</dbReference>
<evidence type="ECO:0000313" key="21">
    <source>
        <dbReference type="EMBL" id="KAG8200439.1"/>
    </source>
</evidence>
<keyword evidence="22" id="KW-1185">Reference proteome</keyword>
<comment type="caution">
    <text evidence="21">The sequence shown here is derived from an EMBL/GenBank/DDBJ whole genome shotgun (WGS) entry which is preliminary data.</text>
</comment>
<dbReference type="PIRSF" id="PIRSF028840">
    <property type="entry name" value="Mmp37"/>
    <property type="match status" value="1"/>
</dbReference>
<dbReference type="GO" id="GO:0016024">
    <property type="term" value="P:CDP-diacylglycerol biosynthetic process"/>
    <property type="evidence" value="ECO:0007669"/>
    <property type="project" value="UniProtKB-UniRule"/>
</dbReference>
<name>A0AAV6VXI3_9ARAC</name>
<evidence type="ECO:0000256" key="16">
    <source>
        <dbReference type="ARBA" id="ARBA00023209"/>
    </source>
</evidence>
<dbReference type="GO" id="GO:0032049">
    <property type="term" value="P:cardiolipin biosynthetic process"/>
    <property type="evidence" value="ECO:0007669"/>
    <property type="project" value="UniProtKB-UniRule"/>
</dbReference>
<protein>
    <recommendedName>
        <fullName evidence="7 20">Phosphatidate cytidylyltransferase, mitochondrial</fullName>
        <ecNumber evidence="6 20">2.7.7.41</ecNumber>
    </recommendedName>
    <alternativeName>
        <fullName evidence="18 20">CDP-diacylglycerol synthase</fullName>
    </alternativeName>
    <alternativeName>
        <fullName evidence="19 20">Mitochondrial translocator assembly and maintenance protein 41 homolog</fullName>
    </alternativeName>
</protein>
<sequence length="327" mass="37668">MSIPKYVFDAIISRFPKNYSLAFAYGSSVFPQSNKLVDNTAMVDFIFAVDNPSSWHKSNMEMNHNHYSLVKYAGSEFIKNLQEHFGAKVYFNTLVNVENRLIKYGVISTSNLIEDLLDWQTLYISGRLHKPVQILNKIENLELQSALKTNLQSALHSALLCLPETFTEEELYIKIAELSYCGDFRMYFGEDKQKVQKIVKNQMPHFKKLYAEELQLMPLLYWSQNKSIIEQDNSSATTLHHLFLLPKRVQHNLLVTWNRDGRFRDMEDVLQSVAHDPDCSEMVKKAIQNITLLPSITQSAKGILTAGVLKSIKYSSRKLKKMVKSMT</sequence>
<keyword evidence="12 20" id="KW-0460">Magnesium</keyword>
<evidence type="ECO:0000256" key="15">
    <source>
        <dbReference type="ARBA" id="ARBA00023136"/>
    </source>
</evidence>
<comment type="function">
    <text evidence="20">Catalyzes the conversion of phosphatidic acid (PA) to CDP-diacylglycerol (CDP-DAG), an essential intermediate in the synthesis of phosphatidylglycerol, cardiolipin and phosphatidylinositol.</text>
</comment>
<comment type="pathway">
    <text evidence="4">Lipid metabolism.</text>
</comment>
<evidence type="ECO:0000256" key="3">
    <source>
        <dbReference type="ARBA" id="ARBA00005119"/>
    </source>
</evidence>
<keyword evidence="15 20" id="KW-0472">Membrane</keyword>
<dbReference type="AlphaFoldDB" id="A0AAV6VXI3"/>
<proteinExistence type="inferred from homology"/>
<evidence type="ECO:0000256" key="13">
    <source>
        <dbReference type="ARBA" id="ARBA00023098"/>
    </source>
</evidence>
<evidence type="ECO:0000256" key="7">
    <source>
        <dbReference type="ARBA" id="ARBA00018337"/>
    </source>
</evidence>
<evidence type="ECO:0000256" key="9">
    <source>
        <dbReference type="ARBA" id="ARBA00022679"/>
    </source>
</evidence>
<evidence type="ECO:0000256" key="10">
    <source>
        <dbReference type="ARBA" id="ARBA00022695"/>
    </source>
</evidence>
<keyword evidence="11 20" id="KW-0999">Mitochondrion inner membrane</keyword>
<evidence type="ECO:0000256" key="8">
    <source>
        <dbReference type="ARBA" id="ARBA00022516"/>
    </source>
</evidence>
<evidence type="ECO:0000256" key="20">
    <source>
        <dbReference type="PIRNR" id="PIRNR028840"/>
    </source>
</evidence>
<evidence type="ECO:0000256" key="12">
    <source>
        <dbReference type="ARBA" id="ARBA00022842"/>
    </source>
</evidence>
<dbReference type="GO" id="GO:0004605">
    <property type="term" value="F:phosphatidate cytidylyltransferase activity"/>
    <property type="evidence" value="ECO:0007669"/>
    <property type="project" value="UniProtKB-UniRule"/>
</dbReference>
<organism evidence="21 22">
    <name type="scientific">Oedothorax gibbosus</name>
    <dbReference type="NCBI Taxonomy" id="931172"/>
    <lineage>
        <taxon>Eukaryota</taxon>
        <taxon>Metazoa</taxon>
        <taxon>Ecdysozoa</taxon>
        <taxon>Arthropoda</taxon>
        <taxon>Chelicerata</taxon>
        <taxon>Arachnida</taxon>
        <taxon>Araneae</taxon>
        <taxon>Araneomorphae</taxon>
        <taxon>Entelegynae</taxon>
        <taxon>Araneoidea</taxon>
        <taxon>Linyphiidae</taxon>
        <taxon>Erigoninae</taxon>
        <taxon>Oedothorax</taxon>
    </lineage>
</organism>
<gene>
    <name evidence="21" type="ORF">JTE90_000522</name>
</gene>
<dbReference type="InterPro" id="IPR015222">
    <property type="entry name" value="Tam41"/>
</dbReference>
<dbReference type="GO" id="GO:0005743">
    <property type="term" value="C:mitochondrial inner membrane"/>
    <property type="evidence" value="ECO:0007669"/>
    <property type="project" value="UniProtKB-SubCell"/>
</dbReference>
<comment type="similarity">
    <text evidence="5 20">Belongs to the TAM41 family.</text>
</comment>